<dbReference type="AlphaFoldDB" id="A0A136WFV2"/>
<proteinExistence type="predicted"/>
<evidence type="ECO:0000313" key="1">
    <source>
        <dbReference type="EMBL" id="KXL53385.1"/>
    </source>
</evidence>
<comment type="caution">
    <text evidence="1">The sequence shown here is derived from an EMBL/GenBank/DDBJ whole genome shotgun (WGS) entry which is preliminary data.</text>
</comment>
<dbReference type="InterPro" id="IPR021145">
    <property type="entry name" value="Portal_protein_SPP1_Gp6-like"/>
</dbReference>
<accession>A0A136WFV2</accession>
<dbReference type="RefSeq" id="WP_066086385.1">
    <property type="nucleotide sequence ID" value="NZ_LRVM01000003.1"/>
</dbReference>
<dbReference type="EMBL" id="LRVM01000003">
    <property type="protein sequence ID" value="KXL53385.1"/>
    <property type="molecule type" value="Genomic_DNA"/>
</dbReference>
<sequence length="436" mass="50068">MYYIDKQETLSLEKIEKYIEDYKYKYLPRLLKNKRYYDCKNDTIMNRTFTDVTKPNNKVATPWAKYVSVLISGYFMGKPITYDTQQEELKDIISGFTTKEIAHNQSVEKDCSIFGIGAELLFINGNKQVQFEKLDPTTVIPIYSTAITKELLYCIRFWETRDILSNDTTTNIEVYSANDIRYYKKSISGTVLTGTDDNYFKQVPINIFYNNEDITGDAEPVLKLIDGYDISLSDTANFREELNDSYLVFKNSNLETEDIITMKQNRIISIENAQEGSACSVDWLNKDSNDIENENYKNRLADDIKRFSFVADIETAKSHTTATSAKIGLMGIEQICASKEVYFRQALLRRLNLFCNFYNLLGSNMNTDDVKISFVRNVPIDLSVISDTIQKLSSFVSKRTLLTQIPFINDIDGELKQIDEENSLDAYALEGDTDGE</sequence>
<dbReference type="InterPro" id="IPR006428">
    <property type="entry name" value="Portal_SPP1-type"/>
</dbReference>
<dbReference type="STRING" id="36847.CLNEO_13560"/>
<gene>
    <name evidence="1" type="ORF">CLNEO_13560</name>
</gene>
<dbReference type="Pfam" id="PF05133">
    <property type="entry name" value="SPP1_portal"/>
    <property type="match status" value="1"/>
</dbReference>
<name>A0A136WFV2_9FIRM</name>
<evidence type="ECO:0000313" key="2">
    <source>
        <dbReference type="Proteomes" id="UP000070539"/>
    </source>
</evidence>
<dbReference type="NCBIfam" id="TIGR01538">
    <property type="entry name" value="portal_SPP1"/>
    <property type="match status" value="1"/>
</dbReference>
<keyword evidence="2" id="KW-1185">Reference proteome</keyword>
<dbReference type="Proteomes" id="UP000070539">
    <property type="component" value="Unassembled WGS sequence"/>
</dbReference>
<reference evidence="1 2" key="1">
    <citation type="submission" date="2016-01" db="EMBL/GenBank/DDBJ databases">
        <title>Genome sequence of Clostridium neopropionicum X4, DSM-3847.</title>
        <authorList>
            <person name="Poehlein A."/>
            <person name="Beck M.H."/>
            <person name="Bengelsdorf F.R."/>
            <person name="Daniel R."/>
            <person name="Duerre P."/>
        </authorList>
    </citation>
    <scope>NUCLEOTIDE SEQUENCE [LARGE SCALE GENOMIC DNA]</scope>
    <source>
        <strain evidence="1 2">DSM-3847</strain>
    </source>
</reference>
<organism evidence="1 2">
    <name type="scientific">Anaerotignum neopropionicum</name>
    <dbReference type="NCBI Taxonomy" id="36847"/>
    <lineage>
        <taxon>Bacteria</taxon>
        <taxon>Bacillati</taxon>
        <taxon>Bacillota</taxon>
        <taxon>Clostridia</taxon>
        <taxon>Lachnospirales</taxon>
        <taxon>Anaerotignaceae</taxon>
        <taxon>Anaerotignum</taxon>
    </lineage>
</organism>
<protein>
    <submittedName>
        <fullName evidence="1">Phage portal protein, SPP1 Gp6-like</fullName>
    </submittedName>
</protein>
<dbReference type="OrthoDB" id="1697867at2"/>